<protein>
    <submittedName>
        <fullName evidence="3">Relaxase domain-containing protein</fullName>
    </submittedName>
</protein>
<feature type="region of interest" description="Disordered" evidence="1">
    <location>
        <begin position="943"/>
        <end position="967"/>
    </location>
</feature>
<evidence type="ECO:0000259" key="2">
    <source>
        <dbReference type="Pfam" id="PF08751"/>
    </source>
</evidence>
<dbReference type="Gene3D" id="3.40.50.300">
    <property type="entry name" value="P-loop containing nucleotide triphosphate hydrolases"/>
    <property type="match status" value="2"/>
</dbReference>
<reference evidence="3" key="1">
    <citation type="submission" date="2022-12" db="EMBL/GenBank/DDBJ databases">
        <title>Bacterial isolates from different developmental stages of Nematostella vectensis.</title>
        <authorList>
            <person name="Fraune S."/>
        </authorList>
    </citation>
    <scope>NUCLEOTIDE SEQUENCE</scope>
    <source>
        <strain evidence="3">G21619-S1</strain>
    </source>
</reference>
<dbReference type="Pfam" id="PF13604">
    <property type="entry name" value="AAA_30"/>
    <property type="match status" value="1"/>
</dbReference>
<proteinExistence type="predicted"/>
<dbReference type="EMBL" id="JAPWHE010000001">
    <property type="protein sequence ID" value="MCZ4328503.1"/>
    <property type="molecule type" value="Genomic_DNA"/>
</dbReference>
<dbReference type="InterPro" id="IPR014862">
    <property type="entry name" value="TrwC"/>
</dbReference>
<feature type="domain" description="TrwC relaxase" evidence="2">
    <location>
        <begin position="13"/>
        <end position="291"/>
    </location>
</feature>
<dbReference type="NCBIfam" id="NF041492">
    <property type="entry name" value="MobF"/>
    <property type="match status" value="1"/>
</dbReference>
<dbReference type="RefSeq" id="WP_269355826.1">
    <property type="nucleotide sequence ID" value="NZ_JAPWHE010000001.1"/>
</dbReference>
<dbReference type="Gene3D" id="2.30.30.940">
    <property type="match status" value="1"/>
</dbReference>
<dbReference type="Proteomes" id="UP001068379">
    <property type="component" value="Unassembled WGS sequence"/>
</dbReference>
<comment type="caution">
    <text evidence="3">The sequence shown here is derived from an EMBL/GenBank/DDBJ whole genome shotgun (WGS) entry which is preliminary data.</text>
</comment>
<dbReference type="InterPro" id="IPR014059">
    <property type="entry name" value="TraI/TrwC_relax"/>
</dbReference>
<dbReference type="NCBIfam" id="TIGR02686">
    <property type="entry name" value="relax_trwC"/>
    <property type="match status" value="1"/>
</dbReference>
<evidence type="ECO:0000313" key="4">
    <source>
        <dbReference type="Proteomes" id="UP001068379"/>
    </source>
</evidence>
<sequence>MITYKVLRREAAADNTHYYNDQKDDYYSRDSGAAVWQGDGARRLAAVGDVDPQRFHAMLRGEFGQGIQAGKSVRKDSKARAGIDLTFSAPKSITLQALVGGDERLLKAHDEAVAATLAYIERHAARGRQKERGKTHTEETGNLIIAKFRHETARPTEDAPPDPALHTHAVIMNATQRTDGSWVSLSNEEIVKRRMLYDAVYNAQLDYQVRRLGYEVRYEKHHIELAHISRKAIEAFSKRRAQIAAAMAAHGLDINEAPRQQREPALLATRQDKTKEYNRADLHASWVQQAVDIGIDFGARTAPEASREDPQAQRDERPEHAIADQCLNWAVAHLAERESVMPRSELLAAAIRQSGGTVAPEVISDALRRRADAGQLLRNPAQYRLAADLKADPLTRKAWAQKVATQRGQPLADALATVDRAIAQGRLVADEPLYATPAAYAAEKRITDMEAAGRGAVAPVITREVLQHTFEGSTLSAGQRDALCLILAEQDQIVGVQGLAGTGKSFALQSAQRLLQERGYNMVALAPYGAQVSNLRQDGIAANTVASFLTAKDPRRIMDKMGPQTVVVIDEAGVVPVRQMDKLLGRITATGARVVVLGDTAQTKAVEAGRAFALLQERGMRTVTMGDIQRQKSERLRRAVELAAGGQASQSLPLVDRIACVQDSFGEDEHGNKTRDSSARYEAIAAEYTALPHEDQAKTLIITGTNDSRKAINALVHAKRGLAGCGHRYQLLTRHDTTRAERSCAKYYTVGDVVQPERDYKCGLKRGQLYRVVECERRFDRISVVPMGAPTQTDKIIEIIPKTMSKLSVYHQHEAELSVGDWVRVTRNNAAADLVNGQRAEVVAIDPDAITLDVGGRLVELTTDKPLHLDHAYATTAHSAQGLTCDRVFYNAESYSRTTAQDTYYVSISRERHEVVVFTDDATALPKAVDRVPYKGLAHDLVGPDHAPTGHALKAPEYETGDDLEMD</sequence>
<dbReference type="CDD" id="cd18809">
    <property type="entry name" value="SF1_C_RecD"/>
    <property type="match status" value="1"/>
</dbReference>
<evidence type="ECO:0000256" key="1">
    <source>
        <dbReference type="SAM" id="MobiDB-lite"/>
    </source>
</evidence>
<dbReference type="SUPFAM" id="SSF55464">
    <property type="entry name" value="Origin of replication-binding domain, RBD-like"/>
    <property type="match status" value="1"/>
</dbReference>
<dbReference type="Pfam" id="PF08751">
    <property type="entry name" value="TrwC"/>
    <property type="match status" value="1"/>
</dbReference>
<gene>
    <name evidence="3" type="ORF">O4H32_00860</name>
</gene>
<organism evidence="3 4">
    <name type="scientific">Castellaniella denitrificans</name>
    <dbReference type="NCBI Taxonomy" id="56119"/>
    <lineage>
        <taxon>Bacteria</taxon>
        <taxon>Pseudomonadati</taxon>
        <taxon>Pseudomonadota</taxon>
        <taxon>Betaproteobacteria</taxon>
        <taxon>Burkholderiales</taxon>
        <taxon>Alcaligenaceae</taxon>
        <taxon>Castellaniella</taxon>
    </lineage>
</organism>
<accession>A0ABT4LZL3</accession>
<name>A0ABT4LZL3_9BURK</name>
<dbReference type="SUPFAM" id="SSF52540">
    <property type="entry name" value="P-loop containing nucleoside triphosphate hydrolases"/>
    <property type="match status" value="2"/>
</dbReference>
<keyword evidence="4" id="KW-1185">Reference proteome</keyword>
<evidence type="ECO:0000313" key="3">
    <source>
        <dbReference type="EMBL" id="MCZ4328503.1"/>
    </source>
</evidence>
<dbReference type="InterPro" id="IPR027417">
    <property type="entry name" value="P-loop_NTPase"/>
</dbReference>